<protein>
    <submittedName>
        <fullName evidence="2">Uncharacterized protein</fullName>
    </submittedName>
</protein>
<organism evidence="2 3">
    <name type="scientific">Verrucomicrobia subdivision 6 bacterium BACL9 MAG-120820-bin42</name>
    <dbReference type="NCBI Taxonomy" id="1655634"/>
    <lineage>
        <taxon>Bacteria</taxon>
        <taxon>Pseudomonadati</taxon>
        <taxon>Verrucomicrobiota</taxon>
        <taxon>Verrucomicrobiia</taxon>
        <taxon>Verrucomicrobiales</taxon>
        <taxon>Verrucomicrobia subdivision 6</taxon>
    </lineage>
</organism>
<name>A0A0R2X6W4_9BACT</name>
<feature type="compositionally biased region" description="Basic and acidic residues" evidence="1">
    <location>
        <begin position="11"/>
        <end position="22"/>
    </location>
</feature>
<proteinExistence type="predicted"/>
<feature type="compositionally biased region" description="Low complexity" evidence="1">
    <location>
        <begin position="88"/>
        <end position="99"/>
    </location>
</feature>
<feature type="compositionally biased region" description="Pro residues" evidence="1">
    <location>
        <begin position="23"/>
        <end position="34"/>
    </location>
</feature>
<evidence type="ECO:0000313" key="3">
    <source>
        <dbReference type="Proteomes" id="UP000051557"/>
    </source>
</evidence>
<dbReference type="AlphaFoldDB" id="A0A0R2X6W4"/>
<reference evidence="2 3" key="1">
    <citation type="submission" date="2015-10" db="EMBL/GenBank/DDBJ databases">
        <title>Metagenome-Assembled Genomes uncover a global brackish microbiome.</title>
        <authorList>
            <person name="Hugerth L.W."/>
            <person name="Larsson J."/>
            <person name="Alneberg J."/>
            <person name="Lindh M.V."/>
            <person name="Legrand C."/>
            <person name="Pinhassi J."/>
            <person name="Andersson A.F."/>
        </authorList>
    </citation>
    <scope>NUCLEOTIDE SEQUENCE [LARGE SCALE GENOMIC DNA]</scope>
    <source>
        <strain evidence="2">BACL9 MAG-120820-bin42</strain>
    </source>
</reference>
<dbReference type="EMBL" id="LIDM01000258">
    <property type="protein sequence ID" value="KRP31741.1"/>
    <property type="molecule type" value="Genomic_DNA"/>
</dbReference>
<evidence type="ECO:0000256" key="1">
    <source>
        <dbReference type="SAM" id="MobiDB-lite"/>
    </source>
</evidence>
<evidence type="ECO:0000313" key="2">
    <source>
        <dbReference type="EMBL" id="KRP31741.1"/>
    </source>
</evidence>
<sequence length="161" mass="17149">MPTRSSSVVSEKPKRVDLEVRRPLPPPVPPPPLLVPVPVEPWPREVVGVESFAGAGGAKVGVVVGVERARISVEFSISVGVVSAMAGAESSGGASSVEGGAEDSGPESAESTFSLVKMERGFPPLKMTTLPRPRRARTWTAMAMRMGVEVRRAVRTNHFFF</sequence>
<feature type="region of interest" description="Disordered" evidence="1">
    <location>
        <begin position="1"/>
        <end position="34"/>
    </location>
</feature>
<accession>A0A0R2X6W4</accession>
<comment type="caution">
    <text evidence="2">The sequence shown here is derived from an EMBL/GenBank/DDBJ whole genome shotgun (WGS) entry which is preliminary data.</text>
</comment>
<feature type="region of interest" description="Disordered" evidence="1">
    <location>
        <begin position="88"/>
        <end position="111"/>
    </location>
</feature>
<gene>
    <name evidence="2" type="ORF">ABS32_06200</name>
</gene>
<dbReference type="Proteomes" id="UP000051557">
    <property type="component" value="Unassembled WGS sequence"/>
</dbReference>